<gene>
    <name evidence="2" type="ORF">GQE99_05980</name>
</gene>
<dbReference type="InterPro" id="IPR014922">
    <property type="entry name" value="YdhG-like"/>
</dbReference>
<dbReference type="PIRSF" id="PIRSF021308">
    <property type="entry name" value="UCP021308"/>
    <property type="match status" value="1"/>
</dbReference>
<keyword evidence="3" id="KW-1185">Reference proteome</keyword>
<comment type="caution">
    <text evidence="2">The sequence shown here is derived from an EMBL/GenBank/DDBJ whole genome shotgun (WGS) entry which is preliminary data.</text>
</comment>
<feature type="domain" description="YdhG-like" evidence="1">
    <location>
        <begin position="15"/>
        <end position="112"/>
    </location>
</feature>
<evidence type="ECO:0000313" key="3">
    <source>
        <dbReference type="Proteomes" id="UP000467322"/>
    </source>
</evidence>
<evidence type="ECO:0000313" key="2">
    <source>
        <dbReference type="EMBL" id="MZR12566.1"/>
    </source>
</evidence>
<dbReference type="EMBL" id="WTUX01000010">
    <property type="protein sequence ID" value="MZR12566.1"/>
    <property type="molecule type" value="Genomic_DNA"/>
</dbReference>
<evidence type="ECO:0000259" key="1">
    <source>
        <dbReference type="Pfam" id="PF08818"/>
    </source>
</evidence>
<dbReference type="SUPFAM" id="SSF159888">
    <property type="entry name" value="YdhG-like"/>
    <property type="match status" value="1"/>
</dbReference>
<accession>A0A845LYZ3</accession>
<dbReference type="AlphaFoldDB" id="A0A845LYZ3"/>
<dbReference type="Pfam" id="PF08818">
    <property type="entry name" value="DUF1801"/>
    <property type="match status" value="1"/>
</dbReference>
<sequence>MTQALDRQFDTAESWRETGLALRAVLGRTPLVETRKWGKPCYTHAGHNIAILQRMNDFLALMFFKGTLLDDPDGLLEAQGPNSRAAKRLCFTSVAQVQAREAQVQALVAQAIAVDKAGLGVPAPDTPDWAPELRDRFRDDPAFEAAFFALTPGRQRAYNLHVSGAKQSATRIARIDRHADRILAGKGLNDR</sequence>
<protein>
    <recommendedName>
        <fullName evidence="1">YdhG-like domain-containing protein</fullName>
    </recommendedName>
</protein>
<dbReference type="InterPro" id="IPR016786">
    <property type="entry name" value="YdeI_bac"/>
</dbReference>
<reference evidence="2 3" key="1">
    <citation type="submission" date="2019-12" db="EMBL/GenBank/DDBJ databases">
        <title>Maritimibacter sp. nov. sp. isolated from sea sand.</title>
        <authorList>
            <person name="Kim J."/>
            <person name="Jeong S.E."/>
            <person name="Jung H.S."/>
            <person name="Jeon C.O."/>
        </authorList>
    </citation>
    <scope>NUCLEOTIDE SEQUENCE [LARGE SCALE GENOMIC DNA]</scope>
    <source>
        <strain evidence="2 3">DP07</strain>
    </source>
</reference>
<dbReference type="RefSeq" id="WP_161350678.1">
    <property type="nucleotide sequence ID" value="NZ_WTUX01000010.1"/>
</dbReference>
<organism evidence="2 3">
    <name type="scientific">Maritimibacter harenae</name>
    <dbReference type="NCBI Taxonomy" id="2606218"/>
    <lineage>
        <taxon>Bacteria</taxon>
        <taxon>Pseudomonadati</taxon>
        <taxon>Pseudomonadota</taxon>
        <taxon>Alphaproteobacteria</taxon>
        <taxon>Rhodobacterales</taxon>
        <taxon>Roseobacteraceae</taxon>
        <taxon>Maritimibacter</taxon>
    </lineage>
</organism>
<dbReference type="Pfam" id="PF13376">
    <property type="entry name" value="OmdA"/>
    <property type="match status" value="1"/>
</dbReference>
<dbReference type="Proteomes" id="UP000467322">
    <property type="component" value="Unassembled WGS sequence"/>
</dbReference>
<proteinExistence type="predicted"/>
<name>A0A845LYZ3_9RHOB</name>